<organism evidence="3 4">
    <name type="scientific">Nelumbo nucifera</name>
    <name type="common">Sacred lotus</name>
    <dbReference type="NCBI Taxonomy" id="4432"/>
    <lineage>
        <taxon>Eukaryota</taxon>
        <taxon>Viridiplantae</taxon>
        <taxon>Streptophyta</taxon>
        <taxon>Embryophyta</taxon>
        <taxon>Tracheophyta</taxon>
        <taxon>Spermatophyta</taxon>
        <taxon>Magnoliopsida</taxon>
        <taxon>Proteales</taxon>
        <taxon>Nelumbonaceae</taxon>
        <taxon>Nelumbo</taxon>
    </lineage>
</organism>
<reference evidence="3 4" key="1">
    <citation type="journal article" date="2020" name="Mol. Biol. Evol.">
        <title>Distinct Expression and Methylation Patterns for Genes with Different Fates following a Single Whole-Genome Duplication in Flowering Plants.</title>
        <authorList>
            <person name="Shi T."/>
            <person name="Rahmani R.S."/>
            <person name="Gugger P.F."/>
            <person name="Wang M."/>
            <person name="Li H."/>
            <person name="Zhang Y."/>
            <person name="Li Z."/>
            <person name="Wang Q."/>
            <person name="Van de Peer Y."/>
            <person name="Marchal K."/>
            <person name="Chen J."/>
        </authorList>
    </citation>
    <scope>NUCLEOTIDE SEQUENCE [LARGE SCALE GENOMIC DNA]</scope>
    <source>
        <tissue evidence="3">Leaf</tissue>
    </source>
</reference>
<dbReference type="AlphaFoldDB" id="A0A822XD92"/>
<comment type="caution">
    <text evidence="3">The sequence shown here is derived from an EMBL/GenBank/DDBJ whole genome shotgun (WGS) entry which is preliminary data.</text>
</comment>
<proteinExistence type="predicted"/>
<evidence type="ECO:0000256" key="2">
    <source>
        <dbReference type="SAM" id="SignalP"/>
    </source>
</evidence>
<evidence type="ECO:0000313" key="3">
    <source>
        <dbReference type="EMBL" id="DAD19404.1"/>
    </source>
</evidence>
<dbReference type="Proteomes" id="UP000607653">
    <property type="component" value="Unassembled WGS sequence"/>
</dbReference>
<name>A0A822XD92_NELNU</name>
<keyword evidence="4" id="KW-1185">Reference proteome</keyword>
<sequence>MPSFPALLTLVFQSSHAKTIAVDKIAEWRNPTQETLSVRRLYFPQQKSLAFKLCNSTEATLLNKCNSTSFMWRPSVFSYAYFSFNNGSLKARLEAEQLANAGVSQLHHRPLAGLSCPLRPAYHWSFHSHRSNSPSPAPTANPPATTIPSMLPDIGEDVHRWTV</sequence>
<evidence type="ECO:0000256" key="1">
    <source>
        <dbReference type="SAM" id="MobiDB-lite"/>
    </source>
</evidence>
<feature type="chain" id="PRO_5032978830" evidence="2">
    <location>
        <begin position="18"/>
        <end position="163"/>
    </location>
</feature>
<dbReference type="PANTHER" id="PTHR34662:SF3">
    <property type="entry name" value="OS04G0422700 PROTEIN"/>
    <property type="match status" value="1"/>
</dbReference>
<dbReference type="PANTHER" id="PTHR34662">
    <property type="entry name" value="OS04G0422700 PROTEIN"/>
    <property type="match status" value="1"/>
</dbReference>
<dbReference type="EMBL" id="DUZY01000001">
    <property type="protein sequence ID" value="DAD19404.1"/>
    <property type="molecule type" value="Genomic_DNA"/>
</dbReference>
<accession>A0A822XD92</accession>
<feature type="region of interest" description="Disordered" evidence="1">
    <location>
        <begin position="129"/>
        <end position="149"/>
    </location>
</feature>
<gene>
    <name evidence="3" type="ORF">HUJ06_020867</name>
</gene>
<feature type="signal peptide" evidence="2">
    <location>
        <begin position="1"/>
        <end position="17"/>
    </location>
</feature>
<keyword evidence="2" id="KW-0732">Signal</keyword>
<protein>
    <submittedName>
        <fullName evidence="3">Uncharacterized protein</fullName>
    </submittedName>
</protein>
<evidence type="ECO:0000313" key="4">
    <source>
        <dbReference type="Proteomes" id="UP000607653"/>
    </source>
</evidence>